<proteinExistence type="predicted"/>
<keyword evidence="2" id="KW-1185">Reference proteome</keyword>
<reference evidence="2" key="1">
    <citation type="journal article" date="2023" name="Nat. Plants">
        <title>Single-cell RNA sequencing provides a high-resolution roadmap for understanding the multicellular compartmentation of specialized metabolism.</title>
        <authorList>
            <person name="Sun S."/>
            <person name="Shen X."/>
            <person name="Li Y."/>
            <person name="Li Y."/>
            <person name="Wang S."/>
            <person name="Li R."/>
            <person name="Zhang H."/>
            <person name="Shen G."/>
            <person name="Guo B."/>
            <person name="Wei J."/>
            <person name="Xu J."/>
            <person name="St-Pierre B."/>
            <person name="Chen S."/>
            <person name="Sun C."/>
        </authorList>
    </citation>
    <scope>NUCLEOTIDE SEQUENCE [LARGE SCALE GENOMIC DNA]</scope>
</reference>
<evidence type="ECO:0000313" key="2">
    <source>
        <dbReference type="Proteomes" id="UP001060085"/>
    </source>
</evidence>
<protein>
    <submittedName>
        <fullName evidence="1">Uncharacterized protein</fullName>
    </submittedName>
</protein>
<sequence length="1698" mass="179943">MMDRSREARRAAGIVASSSNGLSRRRHRSNSLRDSPDEDGPIELQESVRLRERVKKDRDRDRDRERDRERDRDRDRERERERERERSSRSSSKRRRGERLMIHGSIREDGGDDTSEESVNDEEDDEEEDNNNNHHINNNNNGHHNSGGVGVRLLPPNSAAGGAGSATAAASGSISNHYHSTNSNNHHHHHTNSNSHNHHHQQQQPQHLQHRKTFPPSGGGGPGKVFRAAPVWKSGDEMMGVSVPRKARSASIKRSHDWMSNNTGGNSGVAGGGEQSLGPVSSSPVRQNLVPASAPSPAPPMSPSSSNASVRKKIKPNGPKQPRPPKSSTKASSSNPEELEIEIAEVLYGLKTQSQAPPKKEILSNESAEVNRSSSDAKSRVSSPISNSPSTNIQSSPAIHPLTSCSSAGSLSAVAPKRKRPRQVSENPGSYNNVRSSPISSTTTKMEIDHTPKAEISSPNLEKAPGSEAENGYDSANLVNSLPSELPLPELIQSDSEVKAAAEGLGECRDVIPKESISSPRKESPAVKAEGSDRNDAVTVTALASVTKATSAETEVNAQKEEKFQIDLEAPPPQLRSSPERESEINLVGSAMDHKPDVTEEMKPVLAKDKEDEKVVKKGKEEAIAEEKKAKLAVEASESQKRVENKVRNIDLQLDLEKPERDSGISNKLPQQGHKQPQPQPQPSKAVKDEPHGEKPGLSGSLPLPMSMASWPGGLPPMGYMGPIQGVVSMDGSTVSPAPIQPFFSQPRPKRCATHCYIARNINCYQQFMKMNPFWPAAAAAASSASLFGSKPLSVVPPADLHGNIAGRAVNSAQEKAQGLAIFQGHGGKDKSSQPTNMVDSSQRKQQILLQQALPTVAPNNILHGPAFIFPLNQQQQAAVAASARPGSIKPPTTSGNVASTSASNSAAASSSAAGGAATAVSFNYPNMPANETQYLAILQNNAYPFPIPAAVGAPPNYRGAHPQALPMFNGSFYSSQLIHPSQLQQPQQAVSQSQQMQQNPQNSSMSSGSSSSQKHLQGQQQRSAGSTVGGNGSGNLHNFPAPKSRQSQPSQPQQSQQITPSQARQLENEVGAEDSPSTADSRGARAPVNIYGQNFAMPTHLQNYALLATPAGLANSTATTSSSIQSDKKQQQQPQQQGKNGVEQLPPQTFAMSFASINGSNTAPGFDLSSMAHNHAILQSLPEATRHNIQIMAATAAAQAAQRKNFRICEEGKTGGGDSSNTEDERKGLSGKPPANSGQSIAFSRSELTDASGSATATSNVMDSSARSLNLGSAPAWTARATIANSLGAAGVSNAQLQAQHQPQQMIQLHKQQQQLAAASAACNKTPATSNGSVYPEHLSSTTSMAGKFPNSLSAFPQNLVQASNGSSPQQSPQWRSSVRTNTSQAPSSFVTSTTSLKSLPQQQSRTQQSHTQISFGANQKSSAAPSGQQAPSSIQSPSSPMMVGSPSTSSISKGASGSPRTNSASASTKTGGQASSLATQQAKNSSVPGQKSSPVGGRNVPSILGNPHIVSTSNSGPKSQLQQQQQQLHQLQQQQLPKNMQQAQLFFSNPYVQSQSPHSTNANATTASGGYYIQRRRPDQQQQPQTQQPPGSSAASSTGMLTLCPVSLAGVGTSDPAKAIAAATVAASNMKGGVLPSQSILHAQFAAQSAGNQHQLLPAGFPYVQPVPAAVHVKPAEQKQPAGNDNLHACWQPEKK</sequence>
<dbReference type="EMBL" id="CM044708">
    <property type="protein sequence ID" value="KAI5649123.1"/>
    <property type="molecule type" value="Genomic_DNA"/>
</dbReference>
<name>A0ACB9ZNU2_CATRO</name>
<gene>
    <name evidence="1" type="ORF">M9H77_35128</name>
</gene>
<accession>A0ACB9ZNU2</accession>
<organism evidence="1 2">
    <name type="scientific">Catharanthus roseus</name>
    <name type="common">Madagascar periwinkle</name>
    <name type="synonym">Vinca rosea</name>
    <dbReference type="NCBI Taxonomy" id="4058"/>
    <lineage>
        <taxon>Eukaryota</taxon>
        <taxon>Viridiplantae</taxon>
        <taxon>Streptophyta</taxon>
        <taxon>Embryophyta</taxon>
        <taxon>Tracheophyta</taxon>
        <taxon>Spermatophyta</taxon>
        <taxon>Magnoliopsida</taxon>
        <taxon>eudicotyledons</taxon>
        <taxon>Gunneridae</taxon>
        <taxon>Pentapetalae</taxon>
        <taxon>asterids</taxon>
        <taxon>lamiids</taxon>
        <taxon>Gentianales</taxon>
        <taxon>Apocynaceae</taxon>
        <taxon>Rauvolfioideae</taxon>
        <taxon>Vinceae</taxon>
        <taxon>Catharanthinae</taxon>
        <taxon>Catharanthus</taxon>
    </lineage>
</organism>
<dbReference type="Proteomes" id="UP001060085">
    <property type="component" value="Linkage Group LG08"/>
</dbReference>
<evidence type="ECO:0000313" key="1">
    <source>
        <dbReference type="EMBL" id="KAI5649123.1"/>
    </source>
</evidence>
<comment type="caution">
    <text evidence="1">The sequence shown here is derived from an EMBL/GenBank/DDBJ whole genome shotgun (WGS) entry which is preliminary data.</text>
</comment>